<dbReference type="InterPro" id="IPR011993">
    <property type="entry name" value="PH-like_dom_sf"/>
</dbReference>
<organism evidence="10 11">
    <name type="scientific">Peronospora effusa</name>
    <dbReference type="NCBI Taxonomy" id="542832"/>
    <lineage>
        <taxon>Eukaryota</taxon>
        <taxon>Sar</taxon>
        <taxon>Stramenopiles</taxon>
        <taxon>Oomycota</taxon>
        <taxon>Peronosporomycetes</taxon>
        <taxon>Peronosporales</taxon>
        <taxon>Peronosporaceae</taxon>
        <taxon>Peronospora</taxon>
    </lineage>
</organism>
<dbReference type="CDD" id="cd13229">
    <property type="entry name" value="PH_TFIIH"/>
    <property type="match status" value="1"/>
</dbReference>
<evidence type="ECO:0000256" key="4">
    <source>
        <dbReference type="ARBA" id="ARBA00023015"/>
    </source>
</evidence>
<dbReference type="Pfam" id="PF08567">
    <property type="entry name" value="PH_TFIIH"/>
    <property type="match status" value="1"/>
</dbReference>
<feature type="domain" description="BSD" evidence="9">
    <location>
        <begin position="427"/>
        <end position="479"/>
    </location>
</feature>
<evidence type="ECO:0000256" key="1">
    <source>
        <dbReference type="ARBA" id="ARBA00004123"/>
    </source>
</evidence>
<dbReference type="InterPro" id="IPR013876">
    <property type="entry name" value="TFIIH_BTF_p62_N"/>
</dbReference>
<dbReference type="Gene3D" id="2.30.29.30">
    <property type="entry name" value="Pleckstrin-homology domain (PH domain)/Phosphotyrosine-binding domain (PTB)"/>
    <property type="match status" value="1"/>
</dbReference>
<proteinExistence type="inferred from homology"/>
<dbReference type="InterPro" id="IPR027079">
    <property type="entry name" value="Tfb1/GTF2H1"/>
</dbReference>
<dbReference type="SUPFAM" id="SSF140383">
    <property type="entry name" value="BSD domain-like"/>
    <property type="match status" value="1"/>
</dbReference>
<name>A0A3M6VFX3_9STRA</name>
<feature type="region of interest" description="Disordered" evidence="7">
    <location>
        <begin position="564"/>
        <end position="587"/>
    </location>
</feature>
<comment type="caution">
    <text evidence="10">The sequence shown here is derived from an EMBL/GenBank/DDBJ whole genome shotgun (WGS) entry which is preliminary data.</text>
</comment>
<dbReference type="PROSITE" id="PS50858">
    <property type="entry name" value="BSD"/>
    <property type="match status" value="1"/>
</dbReference>
<dbReference type="GO" id="GO:0006289">
    <property type="term" value="P:nucleotide-excision repair"/>
    <property type="evidence" value="ECO:0007669"/>
    <property type="project" value="InterPro"/>
</dbReference>
<dbReference type="VEuPathDB" id="FungiDB:DD237_003491"/>
<dbReference type="SMART" id="SM00751">
    <property type="entry name" value="BSD"/>
    <property type="match status" value="2"/>
</dbReference>
<dbReference type="GO" id="GO:0000439">
    <property type="term" value="C:transcription factor TFIIH core complex"/>
    <property type="evidence" value="ECO:0007669"/>
    <property type="project" value="InterPro"/>
</dbReference>
<evidence type="ECO:0000256" key="6">
    <source>
        <dbReference type="ARBA" id="ARBA00023242"/>
    </source>
</evidence>
<evidence type="ECO:0000256" key="8">
    <source>
        <dbReference type="SAM" id="Phobius"/>
    </source>
</evidence>
<dbReference type="InterPro" id="IPR035925">
    <property type="entry name" value="BSD_dom_sf"/>
</dbReference>
<evidence type="ECO:0000259" key="9">
    <source>
        <dbReference type="PROSITE" id="PS50858"/>
    </source>
</evidence>
<evidence type="ECO:0000313" key="11">
    <source>
        <dbReference type="Proteomes" id="UP000282087"/>
    </source>
</evidence>
<comment type="similarity">
    <text evidence="2">Belongs to the TFB1 family.</text>
</comment>
<evidence type="ECO:0000313" key="10">
    <source>
        <dbReference type="EMBL" id="RMX65614.1"/>
    </source>
</evidence>
<evidence type="ECO:0000256" key="7">
    <source>
        <dbReference type="SAM" id="MobiDB-lite"/>
    </source>
</evidence>
<keyword evidence="8" id="KW-0472">Membrane</keyword>
<keyword evidence="3" id="KW-0677">Repeat</keyword>
<dbReference type="EMBL" id="QLLG01000239">
    <property type="protein sequence ID" value="RMX65614.1"/>
    <property type="molecule type" value="Genomic_DNA"/>
</dbReference>
<keyword evidence="5" id="KW-0804">Transcription</keyword>
<dbReference type="Pfam" id="PF03909">
    <property type="entry name" value="BSD"/>
    <property type="match status" value="1"/>
</dbReference>
<dbReference type="AlphaFoldDB" id="A0A3M6VFX3"/>
<dbReference type="InterPro" id="IPR005607">
    <property type="entry name" value="BSD_dom"/>
</dbReference>
<keyword evidence="8" id="KW-1133">Transmembrane helix</keyword>
<gene>
    <name evidence="10" type="ORF">DD238_001771</name>
</gene>
<keyword evidence="8" id="KW-0812">Transmembrane</keyword>
<evidence type="ECO:0000256" key="2">
    <source>
        <dbReference type="ARBA" id="ARBA00009448"/>
    </source>
</evidence>
<comment type="subcellular location">
    <subcellularLocation>
        <location evidence="1">Nucleus</location>
    </subcellularLocation>
</comment>
<keyword evidence="6" id="KW-0539">Nucleus</keyword>
<reference evidence="10 11" key="1">
    <citation type="submission" date="2018-06" db="EMBL/GenBank/DDBJ databases">
        <title>Comparative genomics of downy mildews reveals potential adaptations to biotrophy.</title>
        <authorList>
            <person name="Fletcher K."/>
            <person name="Klosterman S.J."/>
            <person name="Derevnina L."/>
            <person name="Martin F."/>
            <person name="Koike S."/>
            <person name="Reyes Chin-Wo S."/>
            <person name="Mou B."/>
            <person name="Michelmore R."/>
        </authorList>
    </citation>
    <scope>NUCLEOTIDE SEQUENCE [LARGE SCALE GENOMIC DNA]</scope>
    <source>
        <strain evidence="10 11">R14</strain>
    </source>
</reference>
<protein>
    <recommendedName>
        <fullName evidence="9">BSD domain-containing protein</fullName>
    </recommendedName>
</protein>
<evidence type="ECO:0000256" key="3">
    <source>
        <dbReference type="ARBA" id="ARBA00022737"/>
    </source>
</evidence>
<dbReference type="Proteomes" id="UP000282087">
    <property type="component" value="Unassembled WGS sequence"/>
</dbReference>
<accession>A0A3M6VFX3</accession>
<sequence length="788" mass="88693">MGDEKKKMARLASTAAVYGPLSGNDGRCLESVTPLNMEMEWDPYVRRKQHGVGLQPLVGVLRNDRTPLNTPYTPQLMKLHLKRHEAYDERDEYVERPGKQLVTTVKSKIMLVMQPVYKIRSAAVNRVVTVVVPSFIQDTSLFAKMRMWIVWYFTAVVCVPFVMLLSHMLIAFGICTSPIWISGIAVLFVRLLMRGQSRTEVKFSPDFNEQEEEEEETSPHHPNSMYRRAHLTNNYNQRGPLVALVRVKKRDGRAEFSLKGLRWEEDASPETAAGKHAPIVVPWSTVQDQQVSSLTSPKAMIRLRLAHNSTLVLEFVAESGSLEEAFEVREQAKDFIARRLRENGARGTRSNAAALCNPTEIKQRAALLAANPALKRQHIEMVNDGLISEEDFWASRRHLIAGEASKRQKTGKTSAILTDLATDNDAAGNVVKYNLNAEVIHQIFIQYPAVYMAYQGQVPDKMTETEFWGAFFKSKYFHRDRKAGHEDMFTTYEEKEKEESKGVSVDPRGIVDPLIDLTMTEEDAAVHHTKRQTTEKENPFSITIAKFNRHGAYVLDPAHAGKLLPQKAGRGRNAQQTLPQKKKPKAGYHDSLEEATLLDDLHDQDPPPYNPLTLEDESRYFQHAEKGTADGNTTRQLPLSDAAQMFQATCKAPIKLENAYPSSKTCFNVLAEVVACSDSTSDSASASSAANLTSGKLAADYIPNEFKKQVYNQFHDVCELLRHFLSFKVKVAEGGGPEAQRKLNKIVEKMGSKYDELVKLRESLPPHEKNLLAPLLKPFDDQLNLAFI</sequence>
<dbReference type="Gene3D" id="6.10.140.1200">
    <property type="match status" value="1"/>
</dbReference>
<keyword evidence="11" id="KW-1185">Reference proteome</keyword>
<feature type="region of interest" description="Disordered" evidence="7">
    <location>
        <begin position="203"/>
        <end position="226"/>
    </location>
</feature>
<keyword evidence="4" id="KW-0805">Transcription regulation</keyword>
<dbReference type="GO" id="GO:0006351">
    <property type="term" value="P:DNA-templated transcription"/>
    <property type="evidence" value="ECO:0007669"/>
    <property type="project" value="InterPro"/>
</dbReference>
<dbReference type="PANTHER" id="PTHR12856">
    <property type="entry name" value="TRANSCRIPTION INITIATION FACTOR IIH-RELATED"/>
    <property type="match status" value="1"/>
</dbReference>
<evidence type="ECO:0000256" key="5">
    <source>
        <dbReference type="ARBA" id="ARBA00023163"/>
    </source>
</evidence>
<dbReference type="STRING" id="542832.A0A3M6VFX3"/>
<feature type="transmembrane region" description="Helical" evidence="8">
    <location>
        <begin position="148"/>
        <end position="165"/>
    </location>
</feature>